<keyword evidence="4" id="KW-0735">Signal-anchor</keyword>
<evidence type="ECO:0000313" key="10">
    <source>
        <dbReference type="EMBL" id="CAB9519497.1"/>
    </source>
</evidence>
<keyword evidence="7" id="KW-0472">Membrane</keyword>
<gene>
    <name evidence="10" type="ORF">SEMRO_1021_G232290.1</name>
</gene>
<keyword evidence="8" id="KW-0325">Glycoprotein</keyword>
<organism evidence="10 11">
    <name type="scientific">Seminavis robusta</name>
    <dbReference type="NCBI Taxonomy" id="568900"/>
    <lineage>
        <taxon>Eukaryota</taxon>
        <taxon>Sar</taxon>
        <taxon>Stramenopiles</taxon>
        <taxon>Ochrophyta</taxon>
        <taxon>Bacillariophyta</taxon>
        <taxon>Bacillariophyceae</taxon>
        <taxon>Bacillariophycidae</taxon>
        <taxon>Naviculales</taxon>
        <taxon>Naviculaceae</taxon>
        <taxon>Seminavis</taxon>
    </lineage>
</organism>
<dbReference type="AlphaFoldDB" id="A0A9N8EE63"/>
<evidence type="ECO:0000256" key="2">
    <source>
        <dbReference type="ARBA" id="ARBA00022679"/>
    </source>
</evidence>
<dbReference type="PANTHER" id="PTHR14647:SF87">
    <property type="entry name" value="PUTATIVE-RELATED"/>
    <property type="match status" value="1"/>
</dbReference>
<evidence type="ECO:0000256" key="1">
    <source>
        <dbReference type="ARBA" id="ARBA00004323"/>
    </source>
</evidence>
<accession>A0A9N8EE63</accession>
<feature type="region of interest" description="Disordered" evidence="9">
    <location>
        <begin position="1"/>
        <end position="23"/>
    </location>
</feature>
<dbReference type="EMBL" id="CAICTM010001019">
    <property type="protein sequence ID" value="CAB9519497.1"/>
    <property type="molecule type" value="Genomic_DNA"/>
</dbReference>
<comment type="caution">
    <text evidence="10">The sequence shown here is derived from an EMBL/GenBank/DDBJ whole genome shotgun (WGS) entry which is preliminary data.</text>
</comment>
<comment type="subcellular location">
    <subcellularLocation>
        <location evidence="1">Golgi apparatus membrane</location>
        <topology evidence="1">Single-pass type II membrane protein</topology>
    </subcellularLocation>
</comment>
<reference evidence="10" key="1">
    <citation type="submission" date="2020-06" db="EMBL/GenBank/DDBJ databases">
        <authorList>
            <consortium name="Plant Systems Biology data submission"/>
        </authorList>
    </citation>
    <scope>NUCLEOTIDE SEQUENCE</scope>
    <source>
        <strain evidence="10">D6</strain>
    </source>
</reference>
<evidence type="ECO:0000256" key="3">
    <source>
        <dbReference type="ARBA" id="ARBA00022692"/>
    </source>
</evidence>
<dbReference type="GO" id="GO:0001733">
    <property type="term" value="F:galactosylceramide sulfotransferase activity"/>
    <property type="evidence" value="ECO:0007669"/>
    <property type="project" value="InterPro"/>
</dbReference>
<evidence type="ECO:0000256" key="5">
    <source>
        <dbReference type="ARBA" id="ARBA00022989"/>
    </source>
</evidence>
<evidence type="ECO:0000256" key="9">
    <source>
        <dbReference type="SAM" id="MobiDB-lite"/>
    </source>
</evidence>
<protein>
    <submittedName>
        <fullName evidence="10">Uncharacterized protein</fullName>
    </submittedName>
</protein>
<keyword evidence="5" id="KW-1133">Transmembrane helix</keyword>
<keyword evidence="6" id="KW-0333">Golgi apparatus</keyword>
<dbReference type="OrthoDB" id="46480at2759"/>
<sequence length="355" mass="40106">MGRFRRSSAFKSKKQQQKKATPTTIGGVDHVLPILPKNTCSNPATIRKTKDSFLSRHPKRRRRALIEFSNEPLPESVLELVERAICEDTTYRAILPRGMVIDISFTASCSHPCEIQCQRALSRIWWTLSTRQFTSQGIDVALLEQALTRWTETETGVISNGQGGFQLNYVSFPVIPPQSAWKPNQPFQVQDPDQVHGYIEQALQEYDFFLVQERLDESLVALQLLLGLETADILSMPLHVGGSYLYDRIAGCIELNYGDYLLWGAAQASLDQTIEKLGLSRFQTALEEFHQLQEAVMQTCSQQVVFPCSHNGDYSARRLKPGNKNANGDRYPQADIEACIDQVVAKRLQSKWQNA</sequence>
<dbReference type="GO" id="GO:0009247">
    <property type="term" value="P:glycolipid biosynthetic process"/>
    <property type="evidence" value="ECO:0007669"/>
    <property type="project" value="InterPro"/>
</dbReference>
<dbReference type="InterPro" id="IPR009729">
    <property type="entry name" value="Gal-3-0_sulfotransfrase"/>
</dbReference>
<dbReference type="GO" id="GO:0000139">
    <property type="term" value="C:Golgi membrane"/>
    <property type="evidence" value="ECO:0007669"/>
    <property type="project" value="UniProtKB-SubCell"/>
</dbReference>
<feature type="compositionally biased region" description="Basic residues" evidence="9">
    <location>
        <begin position="1"/>
        <end position="17"/>
    </location>
</feature>
<evidence type="ECO:0000313" key="11">
    <source>
        <dbReference type="Proteomes" id="UP001153069"/>
    </source>
</evidence>
<proteinExistence type="predicted"/>
<keyword evidence="2" id="KW-0808">Transferase</keyword>
<keyword evidence="3" id="KW-0812">Transmembrane</keyword>
<name>A0A9N8EE63_9STRA</name>
<dbReference type="PANTHER" id="PTHR14647">
    <property type="entry name" value="GALACTOSE-3-O-SULFOTRANSFERASE"/>
    <property type="match status" value="1"/>
</dbReference>
<evidence type="ECO:0000256" key="6">
    <source>
        <dbReference type="ARBA" id="ARBA00023034"/>
    </source>
</evidence>
<dbReference type="Proteomes" id="UP001153069">
    <property type="component" value="Unassembled WGS sequence"/>
</dbReference>
<keyword evidence="11" id="KW-1185">Reference proteome</keyword>
<evidence type="ECO:0000256" key="4">
    <source>
        <dbReference type="ARBA" id="ARBA00022968"/>
    </source>
</evidence>
<evidence type="ECO:0000256" key="8">
    <source>
        <dbReference type="ARBA" id="ARBA00023180"/>
    </source>
</evidence>
<evidence type="ECO:0000256" key="7">
    <source>
        <dbReference type="ARBA" id="ARBA00023136"/>
    </source>
</evidence>